<comment type="caution">
    <text evidence="2">The sequence shown here is derived from an EMBL/GenBank/DDBJ whole genome shotgun (WGS) entry which is preliminary data.</text>
</comment>
<feature type="transmembrane region" description="Helical" evidence="1">
    <location>
        <begin position="9"/>
        <end position="30"/>
    </location>
</feature>
<reference evidence="2 3" key="1">
    <citation type="journal article" date="2015" name="Stand. Genomic Sci.">
        <title>Genomic Encyclopedia of Bacterial and Archaeal Type Strains, Phase III: the genomes of soil and plant-associated and newly described type strains.</title>
        <authorList>
            <person name="Whitman W.B."/>
            <person name="Woyke T."/>
            <person name="Klenk H.P."/>
            <person name="Zhou Y."/>
            <person name="Lilburn T.G."/>
            <person name="Beck B.J."/>
            <person name="De Vos P."/>
            <person name="Vandamme P."/>
            <person name="Eisen J.A."/>
            <person name="Garrity G."/>
            <person name="Hugenholtz P."/>
            <person name="Kyrpides N.C."/>
        </authorList>
    </citation>
    <scope>NUCLEOTIDE SEQUENCE [LARGE SCALE GENOMIC DNA]</scope>
    <source>
        <strain evidence="2 3">CV53</strain>
    </source>
</reference>
<gene>
    <name evidence="2" type="ORF">EV146_104376</name>
</gene>
<feature type="transmembrane region" description="Helical" evidence="1">
    <location>
        <begin position="95"/>
        <end position="116"/>
    </location>
</feature>
<protein>
    <submittedName>
        <fullName evidence="2">DUF2975 family protein</fullName>
    </submittedName>
</protein>
<dbReference type="InterPro" id="IPR021354">
    <property type="entry name" value="DUF2975"/>
</dbReference>
<accession>A0A4R2BHE2</accession>
<dbReference type="RefSeq" id="WP_132004663.1">
    <property type="nucleotide sequence ID" value="NZ_JABUHM010000015.1"/>
</dbReference>
<feature type="transmembrane region" description="Helical" evidence="1">
    <location>
        <begin position="50"/>
        <end position="75"/>
    </location>
</feature>
<proteinExistence type="predicted"/>
<dbReference type="Pfam" id="PF11188">
    <property type="entry name" value="DUF2975"/>
    <property type="match status" value="1"/>
</dbReference>
<name>A0A4R2BHE2_9BACI</name>
<evidence type="ECO:0000313" key="3">
    <source>
        <dbReference type="Proteomes" id="UP000295689"/>
    </source>
</evidence>
<keyword evidence="3" id="KW-1185">Reference proteome</keyword>
<dbReference type="AlphaFoldDB" id="A0A4R2BHE2"/>
<dbReference type="EMBL" id="SLVV01000004">
    <property type="protein sequence ID" value="TCN26266.1"/>
    <property type="molecule type" value="Genomic_DNA"/>
</dbReference>
<keyword evidence="1" id="KW-1133">Transmembrane helix</keyword>
<dbReference type="Proteomes" id="UP000295689">
    <property type="component" value="Unassembled WGS sequence"/>
</dbReference>
<evidence type="ECO:0000256" key="1">
    <source>
        <dbReference type="SAM" id="Phobius"/>
    </source>
</evidence>
<organism evidence="2 3">
    <name type="scientific">Mesobacillus foraminis</name>
    <dbReference type="NCBI Taxonomy" id="279826"/>
    <lineage>
        <taxon>Bacteria</taxon>
        <taxon>Bacillati</taxon>
        <taxon>Bacillota</taxon>
        <taxon>Bacilli</taxon>
        <taxon>Bacillales</taxon>
        <taxon>Bacillaceae</taxon>
        <taxon>Mesobacillus</taxon>
    </lineage>
</organism>
<keyword evidence="1" id="KW-0812">Transmembrane</keyword>
<keyword evidence="1" id="KW-0472">Membrane</keyword>
<sequence>MKHIQGSTLFLKLVAFMIGITVLVFCILWVPGAAIRDAEAHPETAYLQYPFLVCTYVLTIPLLAALYQTFILLTFIDKNKAFSKRSVKALKSIKYCALALSIGIGAGFMFAAIFVGGDLAGIFMLALICTFASIVIAAFAAVLQKLLNQAIEMKTENNFTV</sequence>
<feature type="transmembrane region" description="Helical" evidence="1">
    <location>
        <begin position="122"/>
        <end position="143"/>
    </location>
</feature>
<evidence type="ECO:0000313" key="2">
    <source>
        <dbReference type="EMBL" id="TCN26266.1"/>
    </source>
</evidence>